<comment type="subcellular location">
    <subcellularLocation>
        <location evidence="4">Secreted</location>
    </subcellularLocation>
    <subcellularLocation>
        <location evidence="4">Bacterial flagellum</location>
    </subcellularLocation>
</comment>
<dbReference type="PROSITE" id="PS00599">
    <property type="entry name" value="AA_TRANSFER_CLASS_2"/>
    <property type="match status" value="1"/>
</dbReference>
<dbReference type="Pfam" id="PF00669">
    <property type="entry name" value="Flagellin_N"/>
    <property type="match status" value="1"/>
</dbReference>
<sequence length="433" mass="44886">MGLSINDQSQAFIAAKALNKSQNMYNKSTSQLSTGLRILSAKDDAAGSQIAAGLNAAITGQNVALRNNSQSSAMLEAANGALAGSDGILNRMKELATQAANATNGAEDRAALNAEFKSLGEELQSTLEKTTFGDGTLFAAGGKLDGKLTFQTGASATDVIEIDLSKGVKGLMDTVAGTATVGDQNGNAVQKELFKLEKALSDAEAKVQPHKNATAIAKAEYKAEFDAEMLKNPAASTAGAPSTAAQIKAAEDAAHVVVKGLDSTIAATQAMIDYFAGLPAPVTIASTTTLMKQGQLEQYNEHLDSTIKNEVGTAEYNLQKMKDTNPDYRSAGIASLNLDDTKSAQEAITTLTKAIGSYSSVTASLAAGINRLGYSSDNLTNMRDGNMAAKDSIMNADAVAASTAQNTAMLLMNSGIKALSKNTQMGQMVAQLF</sequence>
<evidence type="ECO:0000256" key="1">
    <source>
        <dbReference type="ARBA" id="ARBA00005709"/>
    </source>
</evidence>
<evidence type="ECO:0000256" key="4">
    <source>
        <dbReference type="RuleBase" id="RU362073"/>
    </source>
</evidence>
<keyword evidence="7" id="KW-0282">Flagellum</keyword>
<keyword evidence="2 4" id="KW-0964">Secreted</keyword>
<dbReference type="GO" id="GO:0005576">
    <property type="term" value="C:extracellular region"/>
    <property type="evidence" value="ECO:0007669"/>
    <property type="project" value="UniProtKB-SubCell"/>
</dbReference>
<dbReference type="PATRIC" id="fig|930944.6.peg.2399"/>
<feature type="domain" description="Flagellin N-terminal" evidence="5">
    <location>
        <begin position="5"/>
        <end position="139"/>
    </location>
</feature>
<protein>
    <recommendedName>
        <fullName evidence="4">Flagellin</fullName>
    </recommendedName>
</protein>
<comment type="similarity">
    <text evidence="1 4">Belongs to the bacterial flagellin family.</text>
</comment>
<dbReference type="PANTHER" id="PTHR42792">
    <property type="entry name" value="FLAGELLIN"/>
    <property type="match status" value="1"/>
</dbReference>
<evidence type="ECO:0000256" key="2">
    <source>
        <dbReference type="ARBA" id="ARBA00022525"/>
    </source>
</evidence>
<dbReference type="HOGENOM" id="CLU_011142_7_1_6"/>
<dbReference type="GO" id="GO:0009288">
    <property type="term" value="C:bacterial-type flagellum"/>
    <property type="evidence" value="ECO:0007669"/>
    <property type="project" value="UniProtKB-SubCell"/>
</dbReference>
<dbReference type="InterPro" id="IPR001492">
    <property type="entry name" value="Flagellin"/>
</dbReference>
<keyword evidence="7" id="KW-0966">Cell projection</keyword>
<dbReference type="Pfam" id="PF00700">
    <property type="entry name" value="Flagellin_C"/>
    <property type="match status" value="1"/>
</dbReference>
<feature type="domain" description="Flagellin C-terminal" evidence="6">
    <location>
        <begin position="349"/>
        <end position="433"/>
    </location>
</feature>
<dbReference type="PANTHER" id="PTHR42792:SF2">
    <property type="entry name" value="FLAGELLIN"/>
    <property type="match status" value="1"/>
</dbReference>
<dbReference type="KEGG" id="yey:Y11_24161"/>
<gene>
    <name evidence="7" type="ordered locus">Y11_24161</name>
</gene>
<dbReference type="Gene3D" id="1.20.1330.10">
    <property type="entry name" value="f41 fragment of flagellin, N-terminal domain"/>
    <property type="match status" value="1"/>
</dbReference>
<evidence type="ECO:0000259" key="6">
    <source>
        <dbReference type="Pfam" id="PF00700"/>
    </source>
</evidence>
<keyword evidence="3 4" id="KW-0975">Bacterial flagellum</keyword>
<dbReference type="InterPro" id="IPR001917">
    <property type="entry name" value="Aminotrans_II_pyridoxalP_BS"/>
</dbReference>
<dbReference type="RefSeq" id="WP_005157268.1">
    <property type="nucleotide sequence ID" value="NC_017564.1"/>
</dbReference>
<reference evidence="7 8" key="1">
    <citation type="journal article" date="2011" name="J. Bacteriol.">
        <title>Complete genome sequence of Yersinia enterocolitica subsp. palearctica serogroup O:3.</title>
        <authorList>
            <person name="Batzilla J."/>
            <person name="Hoper D."/>
            <person name="Antonenka U."/>
            <person name="Heesemann J."/>
            <person name="Rakin A."/>
        </authorList>
    </citation>
    <scope>NUCLEOTIDE SEQUENCE [LARGE SCALE GENOMIC DNA]</scope>
    <source>
        <strain evidence="8">DSM 13030 / CIP 106945 / Y11</strain>
    </source>
</reference>
<dbReference type="PRINTS" id="PR00207">
    <property type="entry name" value="FLAGELLIN"/>
</dbReference>
<dbReference type="SUPFAM" id="SSF64518">
    <property type="entry name" value="Phase 1 flagellin"/>
    <property type="match status" value="1"/>
</dbReference>
<name>A0A0H3NKY5_YERE1</name>
<dbReference type="Proteomes" id="UP000008084">
    <property type="component" value="Chromosome"/>
</dbReference>
<keyword evidence="7" id="KW-0969">Cilium</keyword>
<organism evidence="7 8">
    <name type="scientific">Yersinia enterocolitica subsp. palearctica serotype O:3 (strain DSM 13030 / CIP 106945 / Y11)</name>
    <dbReference type="NCBI Taxonomy" id="930944"/>
    <lineage>
        <taxon>Bacteria</taxon>
        <taxon>Pseudomonadati</taxon>
        <taxon>Pseudomonadota</taxon>
        <taxon>Gammaproteobacteria</taxon>
        <taxon>Enterobacterales</taxon>
        <taxon>Yersiniaceae</taxon>
        <taxon>Yersinia</taxon>
    </lineage>
</organism>
<dbReference type="GO" id="GO:0016740">
    <property type="term" value="F:transferase activity"/>
    <property type="evidence" value="ECO:0007669"/>
    <property type="project" value="InterPro"/>
</dbReference>
<comment type="function">
    <text evidence="4">Flagellin is the subunit protein which polymerizes to form the filaments of bacterial flagella.</text>
</comment>
<dbReference type="EMBL" id="FR729477">
    <property type="protein sequence ID" value="CBY25765.1"/>
    <property type="molecule type" value="Genomic_DNA"/>
</dbReference>
<dbReference type="AlphaFoldDB" id="A0A0H3NKY5"/>
<dbReference type="GO" id="GO:0005198">
    <property type="term" value="F:structural molecule activity"/>
    <property type="evidence" value="ECO:0007669"/>
    <property type="project" value="UniProtKB-UniRule"/>
</dbReference>
<evidence type="ECO:0000313" key="7">
    <source>
        <dbReference type="EMBL" id="CBY25765.1"/>
    </source>
</evidence>
<dbReference type="InterPro" id="IPR001029">
    <property type="entry name" value="Flagellin_N"/>
</dbReference>
<dbReference type="InterPro" id="IPR046358">
    <property type="entry name" value="Flagellin_C"/>
</dbReference>
<evidence type="ECO:0000256" key="3">
    <source>
        <dbReference type="ARBA" id="ARBA00023143"/>
    </source>
</evidence>
<proteinExistence type="inferred from homology"/>
<dbReference type="GeneID" id="31410424"/>
<dbReference type="Gene3D" id="3.30.70.2120">
    <property type="match status" value="1"/>
</dbReference>
<accession>A0A0H3NKY5</accession>
<evidence type="ECO:0000313" key="8">
    <source>
        <dbReference type="Proteomes" id="UP000008084"/>
    </source>
</evidence>
<evidence type="ECO:0000259" key="5">
    <source>
        <dbReference type="Pfam" id="PF00669"/>
    </source>
</evidence>